<comment type="similarity">
    <text evidence="10">Belongs to the DHBP synthase family.</text>
</comment>
<dbReference type="InterPro" id="IPR017945">
    <property type="entry name" value="DHBP_synth_RibB-like_a/b_dom"/>
</dbReference>
<dbReference type="Proteomes" id="UP001500027">
    <property type="component" value="Unassembled WGS sequence"/>
</dbReference>
<dbReference type="SUPFAM" id="SSF142695">
    <property type="entry name" value="RibA-like"/>
    <property type="match status" value="1"/>
</dbReference>
<dbReference type="InterPro" id="IPR000422">
    <property type="entry name" value="DHBP_synthase_RibB"/>
</dbReference>
<feature type="binding site" evidence="10">
    <location>
        <begin position="154"/>
        <end position="158"/>
    </location>
    <ligand>
        <name>D-ribulose 5-phosphate</name>
        <dbReference type="ChEBI" id="CHEBI:58121"/>
    </ligand>
</feature>
<feature type="binding site" evidence="10">
    <location>
        <begin position="40"/>
        <end position="41"/>
    </location>
    <ligand>
        <name>D-ribulose 5-phosphate</name>
        <dbReference type="ChEBI" id="CHEBI:58121"/>
    </ligand>
</feature>
<evidence type="ECO:0000313" key="13">
    <source>
        <dbReference type="Proteomes" id="UP001500027"/>
    </source>
</evidence>
<evidence type="ECO:0000256" key="3">
    <source>
        <dbReference type="ARBA" id="ARBA00004904"/>
    </source>
</evidence>
<feature type="binding site" evidence="10">
    <location>
        <position position="45"/>
    </location>
    <ligand>
        <name>D-ribulose 5-phosphate</name>
        <dbReference type="ChEBI" id="CHEBI:58121"/>
    </ligand>
</feature>
<dbReference type="Gene3D" id="3.40.50.10990">
    <property type="entry name" value="GTP cyclohydrolase II"/>
    <property type="match status" value="1"/>
</dbReference>
<comment type="caution">
    <text evidence="12">The sequence shown here is derived from an EMBL/GenBank/DDBJ whole genome shotgun (WGS) entry which is preliminary data.</text>
</comment>
<proteinExistence type="inferred from homology"/>
<keyword evidence="13" id="KW-1185">Reference proteome</keyword>
<gene>
    <name evidence="10 12" type="primary">ribB</name>
    <name evidence="12" type="ORF">GCM10022257_25320</name>
</gene>
<reference evidence="13" key="1">
    <citation type="journal article" date="2019" name="Int. J. Syst. Evol. Microbiol.">
        <title>The Global Catalogue of Microorganisms (GCM) 10K type strain sequencing project: providing services to taxonomists for standard genome sequencing and annotation.</title>
        <authorList>
            <consortium name="The Broad Institute Genomics Platform"/>
            <consortium name="The Broad Institute Genome Sequencing Center for Infectious Disease"/>
            <person name="Wu L."/>
            <person name="Ma J."/>
        </authorList>
    </citation>
    <scope>NUCLEOTIDE SEQUENCE [LARGE SCALE GENOMIC DNA]</scope>
    <source>
        <strain evidence="13">JCM 17452</strain>
    </source>
</reference>
<dbReference type="PIRSF" id="PIRSF001259">
    <property type="entry name" value="RibA"/>
    <property type="match status" value="1"/>
</dbReference>
<sequence length="386" mass="43220">MIIEKTMTTTTTSFKLDSIHDAIDDIRNGKVIIVVDDENRENEGDFVAAADKVTPEMINFMAKHGRGLICAPLTETRCKELELNMMVRNNTDPMETAFTVSVDLRGNGVTTGISASDRAKTIIALIDAQTKPFELARPGHIFPLVAKEGGVLRRTGHTEAAIDFARLAGLEPAGVIVEIMNEDGSMARLPELMKVAENLDLKIVSIEDLVAYRMQHDSLIEKKEDFEIETRFGSFRLRAYKQTTNNQVHIALTKGQWKDNEKVLTRINSTLINNDILGTLTNNVDSQLNDMFNVINKEGKGAIIFINQESQSMNIIKRLSYLKENQTANKITKAPRVNMDSRDFGIGAQILHDLNIHKLRLISNTEQTKRVGLIGYGLEIVEYVNY</sequence>
<dbReference type="NCBIfam" id="TIGR00506">
    <property type="entry name" value="ribB"/>
    <property type="match status" value="1"/>
</dbReference>
<comment type="function">
    <text evidence="2 10">Catalyzes the conversion of D-ribulose 5-phosphate to formate and 3,4-dihydroxy-2-butanone 4-phosphate.</text>
</comment>
<keyword evidence="9 10" id="KW-0479">Metal-binding</keyword>
<dbReference type="SUPFAM" id="SSF55821">
    <property type="entry name" value="YrdC/RibB"/>
    <property type="match status" value="1"/>
</dbReference>
<feature type="domain" description="GTP cyclohydrolase II" evidence="11">
    <location>
        <begin position="224"/>
        <end position="384"/>
    </location>
</feature>
<feature type="site" description="Essential for catalytic activity" evidence="10">
    <location>
        <position position="178"/>
    </location>
</feature>
<comment type="cofactor">
    <cofactor evidence="10">
        <name>Mg(2+)</name>
        <dbReference type="ChEBI" id="CHEBI:18420"/>
    </cofactor>
    <cofactor evidence="10">
        <name>Mn(2+)</name>
        <dbReference type="ChEBI" id="CHEBI:29035"/>
    </cofactor>
    <text evidence="10">Binds 2 divalent metal cations per subunit. Magnesium or manganese.</text>
</comment>
<dbReference type="PANTHER" id="PTHR21327:SF18">
    <property type="entry name" value="3,4-DIHYDROXY-2-BUTANONE 4-PHOSPHATE SYNTHASE"/>
    <property type="match status" value="1"/>
</dbReference>
<dbReference type="HAMAP" id="MF_00180">
    <property type="entry name" value="RibB"/>
    <property type="match status" value="1"/>
</dbReference>
<dbReference type="Pfam" id="PF00926">
    <property type="entry name" value="DHBP_synthase"/>
    <property type="match status" value="1"/>
</dbReference>
<dbReference type="Pfam" id="PF00925">
    <property type="entry name" value="GTP_cyclohydro2"/>
    <property type="match status" value="1"/>
</dbReference>
<feature type="site" description="Essential for catalytic activity" evidence="10">
    <location>
        <position position="140"/>
    </location>
</feature>
<comment type="catalytic activity">
    <reaction evidence="1 10">
        <text>D-ribulose 5-phosphate = (2S)-2-hydroxy-3-oxobutyl phosphate + formate + H(+)</text>
        <dbReference type="Rhea" id="RHEA:18457"/>
        <dbReference type="ChEBI" id="CHEBI:15378"/>
        <dbReference type="ChEBI" id="CHEBI:15740"/>
        <dbReference type="ChEBI" id="CHEBI:58121"/>
        <dbReference type="ChEBI" id="CHEBI:58830"/>
        <dbReference type="EC" id="4.1.99.12"/>
    </reaction>
</comment>
<evidence type="ECO:0000313" key="12">
    <source>
        <dbReference type="EMBL" id="GAA4270431.1"/>
    </source>
</evidence>
<comment type="subunit">
    <text evidence="10">Homodimer.</text>
</comment>
<protein>
    <recommendedName>
        <fullName evidence="7 10">3,4-dihydroxy-2-butanone 4-phosphate synthase</fullName>
        <shortName evidence="10">DHBP synthase</shortName>
        <ecNumber evidence="6 10">4.1.99.12</ecNumber>
    </recommendedName>
</protein>
<evidence type="ECO:0000259" key="11">
    <source>
        <dbReference type="Pfam" id="PF00925"/>
    </source>
</evidence>
<comment type="pathway">
    <text evidence="3 10">Cofactor biosynthesis; riboflavin biosynthesis; 2-hydroxy-3-oxobutyl phosphate from D-ribulose 5-phosphate: step 1/1.</text>
</comment>
<dbReference type="PANTHER" id="PTHR21327">
    <property type="entry name" value="GTP CYCLOHYDROLASE II-RELATED"/>
    <property type="match status" value="1"/>
</dbReference>
<keyword evidence="10" id="KW-0460">Magnesium</keyword>
<evidence type="ECO:0000256" key="9">
    <source>
        <dbReference type="ARBA" id="ARBA00022723"/>
    </source>
</evidence>
<keyword evidence="10" id="KW-0464">Manganese</keyword>
<evidence type="ECO:0000256" key="7">
    <source>
        <dbReference type="ARBA" id="ARBA00018836"/>
    </source>
</evidence>
<feature type="binding site" evidence="10">
    <location>
        <position position="41"/>
    </location>
    <ligand>
        <name>Mg(2+)</name>
        <dbReference type="ChEBI" id="CHEBI:18420"/>
        <label>1</label>
    </ligand>
</feature>
<evidence type="ECO:0000256" key="4">
    <source>
        <dbReference type="ARBA" id="ARBA00005520"/>
    </source>
</evidence>
<evidence type="ECO:0000256" key="6">
    <source>
        <dbReference type="ARBA" id="ARBA00012153"/>
    </source>
</evidence>
<name>A0ABP8EE46_9FLAO</name>
<dbReference type="EC" id="4.1.99.12" evidence="6 10"/>
<evidence type="ECO:0000256" key="10">
    <source>
        <dbReference type="HAMAP-Rule" id="MF_00180"/>
    </source>
</evidence>
<accession>A0ABP8EE46</accession>
<feature type="binding site" evidence="10">
    <location>
        <position position="157"/>
    </location>
    <ligand>
        <name>Mg(2+)</name>
        <dbReference type="ChEBI" id="CHEBI:18420"/>
        <label>2</label>
    </ligand>
</feature>
<dbReference type="Gene3D" id="3.90.870.10">
    <property type="entry name" value="DHBP synthase"/>
    <property type="match status" value="1"/>
</dbReference>
<keyword evidence="8 10" id="KW-0686">Riboflavin biosynthesis</keyword>
<keyword evidence="10" id="KW-0456">Lyase</keyword>
<comment type="similarity">
    <text evidence="4">In the N-terminal section; belongs to the DHBP synthase family.</text>
</comment>
<comment type="similarity">
    <text evidence="5">In the C-terminal section; belongs to the GTP cyclohydrolase II family.</text>
</comment>
<evidence type="ECO:0000256" key="8">
    <source>
        <dbReference type="ARBA" id="ARBA00022619"/>
    </source>
</evidence>
<dbReference type="InterPro" id="IPR032677">
    <property type="entry name" value="GTP_cyclohydro_II"/>
</dbReference>
<dbReference type="EMBL" id="BAABAV010000003">
    <property type="protein sequence ID" value="GAA4270431.1"/>
    <property type="molecule type" value="Genomic_DNA"/>
</dbReference>
<evidence type="ECO:0000256" key="1">
    <source>
        <dbReference type="ARBA" id="ARBA00000141"/>
    </source>
</evidence>
<evidence type="ECO:0000256" key="5">
    <source>
        <dbReference type="ARBA" id="ARBA00008976"/>
    </source>
</evidence>
<organism evidence="12 13">
    <name type="scientific">Hyunsoonleella aestuarii</name>
    <dbReference type="NCBI Taxonomy" id="912802"/>
    <lineage>
        <taxon>Bacteria</taxon>
        <taxon>Pseudomonadati</taxon>
        <taxon>Bacteroidota</taxon>
        <taxon>Flavobacteriia</taxon>
        <taxon>Flavobacteriales</taxon>
        <taxon>Flavobacteriaceae</taxon>
    </lineage>
</organism>
<feature type="binding site" evidence="10">
    <location>
        <position position="41"/>
    </location>
    <ligand>
        <name>Mg(2+)</name>
        <dbReference type="ChEBI" id="CHEBI:18420"/>
        <label>2</label>
    </ligand>
</feature>
<evidence type="ECO:0000256" key="2">
    <source>
        <dbReference type="ARBA" id="ARBA00002284"/>
    </source>
</evidence>
<dbReference type="InterPro" id="IPR036144">
    <property type="entry name" value="RibA-like_sf"/>
</dbReference>